<dbReference type="Gramene" id="TraesRN2A0100116300.1">
    <property type="protein sequence ID" value="TraesRN2A0100116300.1"/>
    <property type="gene ID" value="TraesRN2A0100116300"/>
</dbReference>
<name>A0A3B6ART3_WHEAT</name>
<evidence type="ECO:0000313" key="2">
    <source>
        <dbReference type="EnsemblPlants" id="TraesCS2A02G078700.1.cds1"/>
    </source>
</evidence>
<protein>
    <submittedName>
        <fullName evidence="2">Uncharacterized protein</fullName>
    </submittedName>
</protein>
<proteinExistence type="predicted"/>
<dbReference type="Gramene" id="TraesROB_scaffold_094551_01G000300.1">
    <property type="protein sequence ID" value="TraesROB_scaffold_094551_01G000300.1"/>
    <property type="gene ID" value="TraesROB_scaffold_094551_01G000300"/>
</dbReference>
<dbReference type="Gramene" id="TraesCLE_scaffold_121679_01G000100.1">
    <property type="protein sequence ID" value="TraesCLE_scaffold_121679_01G000100.1"/>
    <property type="gene ID" value="TraesCLE_scaffold_121679_01G000100"/>
</dbReference>
<accession>A0A3B6ART3</accession>
<dbReference type="Gramene" id="TraesWEE_scaffold_093270_01G000300.1">
    <property type="protein sequence ID" value="TraesWEE_scaffold_093270_01G000300.1"/>
    <property type="gene ID" value="TraesWEE_scaffold_093270_01G000300"/>
</dbReference>
<sequence length="153" mass="17023">MIPSDGGADPSLALDAATSGRGAPSRAFPSTVSPGCLRSSGSAAPVRRSPPARAQSVPTCTRKGRRQEQSCKGRTSRAVNRAILFHLGRHVPRRGRRPLWRSPPWRPALPRLPNQIYELRLISMTSVRWGYWHNAYVAGFSRMIPHKRYLNQS</sequence>
<dbReference type="PaxDb" id="4565-Traes_4AL_F2A4B03DC.1"/>
<dbReference type="Gramene" id="TraesCS2A02G078700.1">
    <property type="protein sequence ID" value="TraesCS2A02G078700.1.cds1"/>
    <property type="gene ID" value="TraesCS2A02G078700"/>
</dbReference>
<feature type="compositionally biased region" description="Low complexity" evidence="1">
    <location>
        <begin position="38"/>
        <end position="54"/>
    </location>
</feature>
<dbReference type="Gramene" id="TraesCS2A03G0154400.1">
    <property type="protein sequence ID" value="TraesCS2A03G0154400.1.CDS1"/>
    <property type="gene ID" value="TraesCS2A03G0154400"/>
</dbReference>
<dbReference type="Gramene" id="TraesARI2A03G00609120.1">
    <property type="protein sequence ID" value="TraesARI2A03G00609120.1.CDS1"/>
    <property type="gene ID" value="TraesARI2A03G00609120"/>
</dbReference>
<reference evidence="2" key="2">
    <citation type="submission" date="2018-10" db="UniProtKB">
        <authorList>
            <consortium name="EnsemblPlants"/>
        </authorList>
    </citation>
    <scope>IDENTIFICATION</scope>
</reference>
<evidence type="ECO:0000313" key="3">
    <source>
        <dbReference type="Proteomes" id="UP000019116"/>
    </source>
</evidence>
<dbReference type="Gramene" id="TraesSYM2A03G00608340.1">
    <property type="protein sequence ID" value="TraesSYM2A03G00608340.1.CDS1"/>
    <property type="gene ID" value="TraesSYM2A03G00608340"/>
</dbReference>
<dbReference type="EnsemblPlants" id="TraesCS2A02G078700.1">
    <property type="protein sequence ID" value="TraesCS2A02G078700.1.cds1"/>
    <property type="gene ID" value="TraesCS2A02G078700"/>
</dbReference>
<dbReference type="Gramene" id="TraesLAC2A03G00606180.1">
    <property type="protein sequence ID" value="TraesLAC2A03G00606180.1.CDS1"/>
    <property type="gene ID" value="TraesLAC2A03G00606180"/>
</dbReference>
<feature type="region of interest" description="Disordered" evidence="1">
    <location>
        <begin position="1"/>
        <end position="75"/>
    </location>
</feature>
<organism evidence="2">
    <name type="scientific">Triticum aestivum</name>
    <name type="common">Wheat</name>
    <dbReference type="NCBI Taxonomy" id="4565"/>
    <lineage>
        <taxon>Eukaryota</taxon>
        <taxon>Viridiplantae</taxon>
        <taxon>Streptophyta</taxon>
        <taxon>Embryophyta</taxon>
        <taxon>Tracheophyta</taxon>
        <taxon>Spermatophyta</taxon>
        <taxon>Magnoliopsida</taxon>
        <taxon>Liliopsida</taxon>
        <taxon>Poales</taxon>
        <taxon>Poaceae</taxon>
        <taxon>BOP clade</taxon>
        <taxon>Pooideae</taxon>
        <taxon>Triticodae</taxon>
        <taxon>Triticeae</taxon>
        <taxon>Triticinae</taxon>
        <taxon>Triticum</taxon>
    </lineage>
</organism>
<dbReference type="Gramene" id="TraesJAG2A03G00601040.1">
    <property type="protein sequence ID" value="TraesJAG2A03G00601040.1.CDS1"/>
    <property type="gene ID" value="TraesJAG2A03G00601040"/>
</dbReference>
<dbReference type="Gramene" id="TraesSTA2A03G00600850.1">
    <property type="protein sequence ID" value="TraesSTA2A03G00600850.1.CDS1"/>
    <property type="gene ID" value="TraesSTA2A03G00600850"/>
</dbReference>
<evidence type="ECO:0000256" key="1">
    <source>
        <dbReference type="SAM" id="MobiDB-lite"/>
    </source>
</evidence>
<dbReference type="Gramene" id="TraesJUL2A03G00605370.1">
    <property type="protein sequence ID" value="TraesJUL2A03G00605370.1.CDS1"/>
    <property type="gene ID" value="TraesJUL2A03G00605370"/>
</dbReference>
<keyword evidence="3" id="KW-1185">Reference proteome</keyword>
<reference evidence="2" key="1">
    <citation type="submission" date="2018-08" db="EMBL/GenBank/DDBJ databases">
        <authorList>
            <person name="Rossello M."/>
        </authorList>
    </citation>
    <scope>NUCLEOTIDE SEQUENCE [LARGE SCALE GENOMIC DNA]</scope>
    <source>
        <strain evidence="2">cv. Chinese Spring</strain>
    </source>
</reference>
<dbReference type="Gramene" id="TraesMAC2A03G00600690.1">
    <property type="protein sequence ID" value="TraesMAC2A03G00600690.1.CDS1"/>
    <property type="gene ID" value="TraesMAC2A03G00600690"/>
</dbReference>
<dbReference type="Proteomes" id="UP000019116">
    <property type="component" value="Chromosome 2A"/>
</dbReference>
<dbReference type="AlphaFoldDB" id="A0A3B6ART3"/>